<name>A0ABS8IHD7_9NOSO</name>
<evidence type="ECO:0000313" key="1">
    <source>
        <dbReference type="EMBL" id="MCC5603179.1"/>
    </source>
</evidence>
<protein>
    <submittedName>
        <fullName evidence="1">Uncharacterized protein</fullName>
    </submittedName>
</protein>
<evidence type="ECO:0000313" key="2">
    <source>
        <dbReference type="Proteomes" id="UP001199525"/>
    </source>
</evidence>
<keyword evidence="2" id="KW-1185">Reference proteome</keyword>
<dbReference type="Proteomes" id="UP001199525">
    <property type="component" value="Unassembled WGS sequence"/>
</dbReference>
<proteinExistence type="predicted"/>
<reference evidence="1 2" key="1">
    <citation type="journal article" date="2021" name="Microorganisms">
        <title>Genome Evolution of Filamentous Cyanobacterium Nostoc Species: From Facultative Symbiosis to Free Living.</title>
        <authorList>
            <person name="Huo D."/>
            <person name="Li H."/>
            <person name="Cai F."/>
            <person name="Guo X."/>
            <person name="Qiao Z."/>
            <person name="Wang W."/>
            <person name="Yu G."/>
            <person name="Li R."/>
        </authorList>
    </citation>
    <scope>NUCLEOTIDE SEQUENCE [LARGE SCALE GENOMIC DNA]</scope>
    <source>
        <strain evidence="1 2">CHAB 5714</strain>
    </source>
</reference>
<gene>
    <name evidence="1" type="ORF">LC586_29295</name>
</gene>
<dbReference type="RefSeq" id="WP_229488714.1">
    <property type="nucleotide sequence ID" value="NZ_JAIVFQ010000070.1"/>
</dbReference>
<comment type="caution">
    <text evidence="1">The sequence shown here is derived from an EMBL/GenBank/DDBJ whole genome shotgun (WGS) entry which is preliminary data.</text>
</comment>
<dbReference type="EMBL" id="JAIVFQ010000070">
    <property type="protein sequence ID" value="MCC5603179.1"/>
    <property type="molecule type" value="Genomic_DNA"/>
</dbReference>
<organism evidence="1 2">
    <name type="scientific">Nostoc favosum CHAB5714</name>
    <dbReference type="NCBI Taxonomy" id="2780399"/>
    <lineage>
        <taxon>Bacteria</taxon>
        <taxon>Bacillati</taxon>
        <taxon>Cyanobacteriota</taxon>
        <taxon>Cyanophyceae</taxon>
        <taxon>Nostocales</taxon>
        <taxon>Nostocaceae</taxon>
        <taxon>Nostoc</taxon>
        <taxon>Nostoc favosum</taxon>
    </lineage>
</organism>
<accession>A0ABS8IHD7</accession>
<sequence length="227" mass="26309">MEEKDSISICDNFFERFLLQGKIISQIITFWWTYSDDDDILTRTTEDETTEDEQKKIRAAKILGQCFFPGFDTITSAISKPKLLYLFSADPKEYISQGYPDSYGNTDKDNQGRHVETLITIFGEERIQNGKYLSPIFTSTELGLDEENKNFPYYEFKIDNSGTKFGRLTDPEIVIGGGNSLLKYIYTIPIPPRHLSPSNPRHKDKYEEWIKDEEKMYPPSPHIPFTT</sequence>